<keyword evidence="3" id="KW-1185">Reference proteome</keyword>
<sequence>MRTLTARFIAVLILVIPGIIAMIGFLFMKDALFKYLYMHGDDSLTHISFDWLSFTEGLVMFLAGISFLGGWIFFRDRKRGYIGPRFQETKNKNQSTEHIV</sequence>
<feature type="transmembrane region" description="Helical" evidence="1">
    <location>
        <begin position="51"/>
        <end position="74"/>
    </location>
</feature>
<proteinExistence type="predicted"/>
<keyword evidence="1" id="KW-0812">Transmembrane</keyword>
<dbReference type="AlphaFoldDB" id="A0A433XRE8"/>
<dbReference type="RefSeq" id="WP_127198306.1">
    <property type="nucleotide sequence ID" value="NZ_RZNX01000001.1"/>
</dbReference>
<organism evidence="2 3">
    <name type="scientific">Paenibacillus zeisoli</name>
    <dbReference type="NCBI Taxonomy" id="2496267"/>
    <lineage>
        <taxon>Bacteria</taxon>
        <taxon>Bacillati</taxon>
        <taxon>Bacillota</taxon>
        <taxon>Bacilli</taxon>
        <taxon>Bacillales</taxon>
        <taxon>Paenibacillaceae</taxon>
        <taxon>Paenibacillus</taxon>
    </lineage>
</organism>
<evidence type="ECO:0000313" key="2">
    <source>
        <dbReference type="EMBL" id="RUT36616.1"/>
    </source>
</evidence>
<accession>A0A433XRE8</accession>
<keyword evidence="1" id="KW-1133">Transmembrane helix</keyword>
<dbReference type="Proteomes" id="UP000272464">
    <property type="component" value="Unassembled WGS sequence"/>
</dbReference>
<keyword evidence="1" id="KW-0472">Membrane</keyword>
<comment type="caution">
    <text evidence="2">The sequence shown here is derived from an EMBL/GenBank/DDBJ whole genome shotgun (WGS) entry which is preliminary data.</text>
</comment>
<protein>
    <submittedName>
        <fullName evidence="2">DUF2627 domain-containing protein</fullName>
    </submittedName>
</protein>
<dbReference type="OrthoDB" id="2989757at2"/>
<dbReference type="InterPro" id="IPR020138">
    <property type="entry name" value="Uncharacterised_YqzF"/>
</dbReference>
<name>A0A433XRE8_9BACL</name>
<dbReference type="EMBL" id="RZNX01000001">
    <property type="protein sequence ID" value="RUT36616.1"/>
    <property type="molecule type" value="Genomic_DNA"/>
</dbReference>
<evidence type="ECO:0000313" key="3">
    <source>
        <dbReference type="Proteomes" id="UP000272464"/>
    </source>
</evidence>
<gene>
    <name evidence="2" type="ORF">EJP77_03955</name>
</gene>
<dbReference type="Pfam" id="PF11118">
    <property type="entry name" value="DUF2627"/>
    <property type="match status" value="1"/>
</dbReference>
<evidence type="ECO:0000256" key="1">
    <source>
        <dbReference type="SAM" id="Phobius"/>
    </source>
</evidence>
<feature type="transmembrane region" description="Helical" evidence="1">
    <location>
        <begin position="7"/>
        <end position="28"/>
    </location>
</feature>
<reference evidence="2 3" key="1">
    <citation type="submission" date="2018-12" db="EMBL/GenBank/DDBJ databases">
        <authorList>
            <person name="Sun L."/>
            <person name="Chen Z."/>
        </authorList>
    </citation>
    <scope>NUCLEOTIDE SEQUENCE [LARGE SCALE GENOMIC DNA]</scope>
    <source>
        <strain evidence="2 3">3-5-3</strain>
    </source>
</reference>